<accession>A0A433Q733</accession>
<keyword evidence="1" id="KW-1133">Transmembrane helix</keyword>
<feature type="transmembrane region" description="Helical" evidence="1">
    <location>
        <begin position="142"/>
        <end position="163"/>
    </location>
</feature>
<keyword evidence="1" id="KW-0472">Membrane</keyword>
<proteinExistence type="predicted"/>
<dbReference type="Proteomes" id="UP000274822">
    <property type="component" value="Unassembled WGS sequence"/>
</dbReference>
<organism evidence="2 3">
    <name type="scientific">Jimgerdemannia flammicorona</name>
    <dbReference type="NCBI Taxonomy" id="994334"/>
    <lineage>
        <taxon>Eukaryota</taxon>
        <taxon>Fungi</taxon>
        <taxon>Fungi incertae sedis</taxon>
        <taxon>Mucoromycota</taxon>
        <taxon>Mucoromycotina</taxon>
        <taxon>Endogonomycetes</taxon>
        <taxon>Endogonales</taxon>
        <taxon>Endogonaceae</taxon>
        <taxon>Jimgerdemannia</taxon>
    </lineage>
</organism>
<protein>
    <submittedName>
        <fullName evidence="2">Uncharacterized protein</fullName>
    </submittedName>
</protein>
<dbReference type="AlphaFoldDB" id="A0A433Q733"/>
<feature type="transmembrane region" description="Helical" evidence="1">
    <location>
        <begin position="97"/>
        <end position="116"/>
    </location>
</feature>
<comment type="caution">
    <text evidence="2">The sequence shown here is derived from an EMBL/GenBank/DDBJ whole genome shotgun (WGS) entry which is preliminary data.</text>
</comment>
<gene>
    <name evidence="2" type="ORF">BC938DRAFT_471966</name>
</gene>
<evidence type="ECO:0000256" key="1">
    <source>
        <dbReference type="SAM" id="Phobius"/>
    </source>
</evidence>
<evidence type="ECO:0000313" key="2">
    <source>
        <dbReference type="EMBL" id="RUS25559.1"/>
    </source>
</evidence>
<sequence length="193" mass="22740">MIEEATSSAYRRCLDPAPPSRKLFESLTEAHRLDVGYCRAALTVLSSYEKANTMEVTMDRFFERNAETNVDIDRGTFFKRRTIKHYCKWKTSKGAEIVYGFFLYFLIELFLAILHFRQLHPIYSPIARDPAQSLIVTHIWVWYQWLMYVLFRLVLATYLSVIVPTDRSWREYGWVFPGPRFLGGKVESSWEGD</sequence>
<keyword evidence="1" id="KW-0812">Transmembrane</keyword>
<name>A0A433Q733_9FUNG</name>
<keyword evidence="3" id="KW-1185">Reference proteome</keyword>
<reference evidence="2 3" key="1">
    <citation type="journal article" date="2018" name="New Phytol.">
        <title>Phylogenomics of Endogonaceae and evolution of mycorrhizas within Mucoromycota.</title>
        <authorList>
            <person name="Chang Y."/>
            <person name="Desiro A."/>
            <person name="Na H."/>
            <person name="Sandor L."/>
            <person name="Lipzen A."/>
            <person name="Clum A."/>
            <person name="Barry K."/>
            <person name="Grigoriev I.V."/>
            <person name="Martin F.M."/>
            <person name="Stajich J.E."/>
            <person name="Smith M.E."/>
            <person name="Bonito G."/>
            <person name="Spatafora J.W."/>
        </authorList>
    </citation>
    <scope>NUCLEOTIDE SEQUENCE [LARGE SCALE GENOMIC DNA]</scope>
    <source>
        <strain evidence="2 3">AD002</strain>
    </source>
</reference>
<evidence type="ECO:0000313" key="3">
    <source>
        <dbReference type="Proteomes" id="UP000274822"/>
    </source>
</evidence>
<dbReference type="EMBL" id="RBNJ01012666">
    <property type="protein sequence ID" value="RUS25559.1"/>
    <property type="molecule type" value="Genomic_DNA"/>
</dbReference>